<dbReference type="EMBL" id="WMBE01000002">
    <property type="protein sequence ID" value="MDG0867134.1"/>
    <property type="molecule type" value="Genomic_DNA"/>
</dbReference>
<reference evidence="11" key="3">
    <citation type="submission" date="2023-06" db="EMBL/GenBank/DDBJ databases">
        <title>Pangenomics reveal diversification of enzyme families and niche specialization in globally abundant SAR202 bacteria.</title>
        <authorList>
            <person name="Saw J.H.W."/>
        </authorList>
    </citation>
    <scope>NUCLEOTIDE SEQUENCE [LARGE SCALE GENOMIC DNA]</scope>
    <source>
        <strain evidence="11">JH1073</strain>
    </source>
</reference>
<keyword evidence="3 6" id="KW-0862">Zinc</keyword>
<feature type="domain" description="ClpX-type ZB" evidence="8">
    <location>
        <begin position="9"/>
        <end position="64"/>
    </location>
</feature>
<evidence type="ECO:0000256" key="6">
    <source>
        <dbReference type="HAMAP-Rule" id="MF_00175"/>
    </source>
</evidence>
<evidence type="ECO:0000256" key="4">
    <source>
        <dbReference type="ARBA" id="ARBA00022840"/>
    </source>
</evidence>
<dbReference type="GO" id="GO:0008270">
    <property type="term" value="F:zinc ion binding"/>
    <property type="evidence" value="ECO:0007669"/>
    <property type="project" value="UniProtKB-UniRule"/>
</dbReference>
<evidence type="ECO:0000313" key="10">
    <source>
        <dbReference type="EMBL" id="WFG38545.1"/>
    </source>
</evidence>
<keyword evidence="4 6" id="KW-0067">ATP-binding</keyword>
<dbReference type="InterPro" id="IPR027417">
    <property type="entry name" value="P-loop_NTPase"/>
</dbReference>
<dbReference type="GO" id="GO:0051082">
    <property type="term" value="F:unfolded protein binding"/>
    <property type="evidence" value="ECO:0007669"/>
    <property type="project" value="UniProtKB-UniRule"/>
</dbReference>
<dbReference type="GO" id="GO:0051301">
    <property type="term" value="P:cell division"/>
    <property type="evidence" value="ECO:0007669"/>
    <property type="project" value="TreeGrafter"/>
</dbReference>
<dbReference type="EMBL" id="CP046147">
    <property type="protein sequence ID" value="WFG38545.1"/>
    <property type="molecule type" value="Genomic_DNA"/>
</dbReference>
<reference evidence="11 12" key="1">
    <citation type="submission" date="2019-11" db="EMBL/GenBank/DDBJ databases">
        <authorList>
            <person name="Cho J.-C."/>
        </authorList>
    </citation>
    <scope>NUCLEOTIDE SEQUENCE [LARGE SCALE GENOMIC DNA]</scope>
    <source>
        <strain evidence="10 11">JH1073</strain>
        <strain evidence="9 12">JH702</strain>
    </source>
</reference>
<dbReference type="GO" id="GO:0008233">
    <property type="term" value="F:peptidase activity"/>
    <property type="evidence" value="ECO:0007669"/>
    <property type="project" value="UniProtKB-KW"/>
</dbReference>
<feature type="binding site" evidence="6 7">
    <location>
        <position position="45"/>
    </location>
    <ligand>
        <name>Zn(2+)</name>
        <dbReference type="ChEBI" id="CHEBI:29105"/>
    </ligand>
</feature>
<protein>
    <recommendedName>
        <fullName evidence="6">ATP-dependent Clp protease ATP-binding subunit ClpX</fullName>
    </recommendedName>
</protein>
<dbReference type="GO" id="GO:0009376">
    <property type="term" value="C:HslUV protease complex"/>
    <property type="evidence" value="ECO:0007669"/>
    <property type="project" value="TreeGrafter"/>
</dbReference>
<dbReference type="Proteomes" id="UP001219901">
    <property type="component" value="Chromosome"/>
</dbReference>
<dbReference type="InterPro" id="IPR004487">
    <property type="entry name" value="Clp_protease_ATP-bd_su_ClpX"/>
</dbReference>
<proteinExistence type="inferred from homology"/>
<evidence type="ECO:0000313" key="12">
    <source>
        <dbReference type="Proteomes" id="UP001321249"/>
    </source>
</evidence>
<dbReference type="SUPFAM" id="SSF57716">
    <property type="entry name" value="Glucocorticoid receptor-like (DNA-binding domain)"/>
    <property type="match status" value="1"/>
</dbReference>
<keyword evidence="1 6" id="KW-0479">Metal-binding</keyword>
<dbReference type="Pfam" id="PF07724">
    <property type="entry name" value="AAA_2"/>
    <property type="match status" value="1"/>
</dbReference>
<feature type="binding site" evidence="6 7">
    <location>
        <position position="25"/>
    </location>
    <ligand>
        <name>Zn(2+)</name>
        <dbReference type="ChEBI" id="CHEBI:29105"/>
    </ligand>
</feature>
<dbReference type="Gene3D" id="3.40.50.300">
    <property type="entry name" value="P-loop containing nucleotide triphosphate hydrolases"/>
    <property type="match status" value="1"/>
</dbReference>
<dbReference type="SMART" id="SM00382">
    <property type="entry name" value="AAA"/>
    <property type="match status" value="1"/>
</dbReference>
<evidence type="ECO:0000256" key="2">
    <source>
        <dbReference type="ARBA" id="ARBA00022741"/>
    </source>
</evidence>
<organism evidence="10 11">
    <name type="scientific">Candidatus Lucifugimonas marina</name>
    <dbReference type="NCBI Taxonomy" id="3038979"/>
    <lineage>
        <taxon>Bacteria</taxon>
        <taxon>Bacillati</taxon>
        <taxon>Chloroflexota</taxon>
        <taxon>Dehalococcoidia</taxon>
        <taxon>SAR202 cluster</taxon>
        <taxon>Candidatus Lucifugimonadales</taxon>
        <taxon>Candidatus Lucifugimonadaceae</taxon>
        <taxon>Candidatus Lucifugimonas</taxon>
    </lineage>
</organism>
<evidence type="ECO:0000313" key="9">
    <source>
        <dbReference type="EMBL" id="MDG0867134.1"/>
    </source>
</evidence>
<dbReference type="Pfam" id="PF06689">
    <property type="entry name" value="zf-C4_ClpX"/>
    <property type="match status" value="1"/>
</dbReference>
<dbReference type="GO" id="GO:0016887">
    <property type="term" value="F:ATP hydrolysis activity"/>
    <property type="evidence" value="ECO:0007669"/>
    <property type="project" value="InterPro"/>
</dbReference>
<dbReference type="InterPro" id="IPR038366">
    <property type="entry name" value="Znf_CppX_C4_sf"/>
</dbReference>
<dbReference type="InterPro" id="IPR046425">
    <property type="entry name" value="ClpX_bact"/>
</dbReference>
<evidence type="ECO:0000256" key="5">
    <source>
        <dbReference type="ARBA" id="ARBA00023186"/>
    </source>
</evidence>
<gene>
    <name evidence="6 10" type="primary">clpX</name>
    <name evidence="9" type="ORF">GKO46_08605</name>
    <name evidence="10" type="ORF">GKO48_02610</name>
</gene>
<dbReference type="GO" id="GO:0140662">
    <property type="term" value="F:ATP-dependent protein folding chaperone"/>
    <property type="evidence" value="ECO:0007669"/>
    <property type="project" value="InterPro"/>
</dbReference>
<dbReference type="Gene3D" id="1.10.8.60">
    <property type="match status" value="1"/>
</dbReference>
<dbReference type="InterPro" id="IPR003959">
    <property type="entry name" value="ATPase_AAA_core"/>
</dbReference>
<comment type="subunit">
    <text evidence="6">Component of the ClpX-ClpP complex. Forms a hexameric ring that, in the presence of ATP, binds to fourteen ClpP subunits assembled into a disk-like structure with a central cavity, resembling the structure of eukaryotic proteasomes.</text>
</comment>
<sequence length="435" mass="47774">MTTDQTNGGGGDGTTTGEAYSCSFCGKPQESVRRLIAGPSKIFICNECVGRCQQIIADDQPIVKPHQKPTTPRDMFEMLNEYVIGQERAKRVISVGVYNHYKRIWFGTENPDVELQKTNVMLVGPTGCGKTHLAQTLARILDVPFAITDATSLTEAGYVGEDVENILLRLIQDAEFDIARAEQGIIYIDEIDKIARKSANPSITRDVSGEGVQQALLKILEGAVVNVPPQGGRKHPHQEFLQIDTSNIMFILGGAFDGLGEIIQGRQTKDATSIGFNSVGKPREEELADFTAVEPGDLLHFGFIPEFIGRVPLVVGLSDLDHDELIQVLTEPKNALVRQYEALFKMDGVELEFEKAALDATAKLSRERRAGARGLRSIVEELLVDVMYELPSMEGVTKCVISEATVTDNAWPQLYSEDGKRMDGDLPETKHKVAA</sequence>
<dbReference type="Pfam" id="PF10431">
    <property type="entry name" value="ClpB_D2-small"/>
    <property type="match status" value="1"/>
</dbReference>
<dbReference type="Proteomes" id="UP001321249">
    <property type="component" value="Unassembled WGS sequence"/>
</dbReference>
<dbReference type="NCBIfam" id="NF003745">
    <property type="entry name" value="PRK05342.1"/>
    <property type="match status" value="1"/>
</dbReference>
<dbReference type="InterPro" id="IPR059188">
    <property type="entry name" value="Znf_CLPX-like"/>
</dbReference>
<dbReference type="GO" id="GO:0005524">
    <property type="term" value="F:ATP binding"/>
    <property type="evidence" value="ECO:0007669"/>
    <property type="project" value="UniProtKB-UniRule"/>
</dbReference>
<dbReference type="GO" id="GO:0046983">
    <property type="term" value="F:protein dimerization activity"/>
    <property type="evidence" value="ECO:0007669"/>
    <property type="project" value="UniProtKB-UniRule"/>
</dbReference>
<evidence type="ECO:0000256" key="3">
    <source>
        <dbReference type="ARBA" id="ARBA00022833"/>
    </source>
</evidence>
<dbReference type="InterPro" id="IPR003593">
    <property type="entry name" value="AAA+_ATPase"/>
</dbReference>
<dbReference type="InterPro" id="IPR010603">
    <property type="entry name" value="Znf_CppX_C4"/>
</dbReference>
<dbReference type="PANTHER" id="PTHR48102">
    <property type="entry name" value="ATP-DEPENDENT CLP PROTEASE ATP-BINDING SUBUNIT CLPX-LIKE, MITOCHONDRIAL-RELATED"/>
    <property type="match status" value="1"/>
</dbReference>
<keyword evidence="2 6" id="KW-0547">Nucleotide-binding</keyword>
<evidence type="ECO:0000256" key="7">
    <source>
        <dbReference type="PROSITE-ProRule" id="PRU01250"/>
    </source>
</evidence>
<keyword evidence="5 6" id="KW-0143">Chaperone</keyword>
<dbReference type="PANTHER" id="PTHR48102:SF7">
    <property type="entry name" value="ATP-DEPENDENT CLP PROTEASE ATP-BINDING SUBUNIT CLPX-LIKE, MITOCHONDRIAL"/>
    <property type="match status" value="1"/>
</dbReference>
<dbReference type="CDD" id="cd19497">
    <property type="entry name" value="RecA-like_ClpX"/>
    <property type="match status" value="1"/>
</dbReference>
<keyword evidence="11" id="KW-1185">Reference proteome</keyword>
<keyword evidence="10" id="KW-0645">Protease</keyword>
<evidence type="ECO:0000313" key="11">
    <source>
        <dbReference type="Proteomes" id="UP001219901"/>
    </source>
</evidence>
<feature type="binding site" evidence="6 7">
    <location>
        <position position="22"/>
    </location>
    <ligand>
        <name>Zn(2+)</name>
        <dbReference type="ChEBI" id="CHEBI:29105"/>
    </ligand>
</feature>
<evidence type="ECO:0000256" key="1">
    <source>
        <dbReference type="ARBA" id="ARBA00022723"/>
    </source>
</evidence>
<dbReference type="RefSeq" id="WP_342825169.1">
    <property type="nucleotide sequence ID" value="NZ_CP046146.1"/>
</dbReference>
<reference evidence="10" key="2">
    <citation type="journal article" date="2023" name="Nat. Commun.">
        <title>Cultivation of marine bacteria of the SAR202 clade.</title>
        <authorList>
            <person name="Lim Y."/>
            <person name="Seo J.H."/>
            <person name="Giovannoni S.J."/>
            <person name="Kang I."/>
            <person name="Cho J.C."/>
        </authorList>
    </citation>
    <scope>NUCLEOTIDE SEQUENCE</scope>
    <source>
        <strain evidence="10">JH1073</strain>
    </source>
</reference>
<dbReference type="PROSITE" id="PS51902">
    <property type="entry name" value="CLPX_ZB"/>
    <property type="match status" value="1"/>
</dbReference>
<dbReference type="AlphaFoldDB" id="A0AAJ5ZCM7"/>
<dbReference type="InterPro" id="IPR019489">
    <property type="entry name" value="Clp_ATPase_C"/>
</dbReference>
<dbReference type="InterPro" id="IPR050052">
    <property type="entry name" value="ATP-dep_Clp_protease_ClpX"/>
</dbReference>
<dbReference type="HAMAP" id="MF_00175">
    <property type="entry name" value="ClpX"/>
    <property type="match status" value="1"/>
</dbReference>
<keyword evidence="10" id="KW-0378">Hydrolase</keyword>
<dbReference type="FunFam" id="1.10.8.60:FF:000002">
    <property type="entry name" value="ATP-dependent Clp protease ATP-binding subunit ClpX"/>
    <property type="match status" value="1"/>
</dbReference>
<dbReference type="SMART" id="SM01086">
    <property type="entry name" value="ClpB_D2-small"/>
    <property type="match status" value="1"/>
</dbReference>
<comment type="similarity">
    <text evidence="6 7">Belongs to the ClpX chaperone family.</text>
</comment>
<dbReference type="NCBIfam" id="TIGR00382">
    <property type="entry name" value="clpX"/>
    <property type="match status" value="1"/>
</dbReference>
<comment type="caution">
    <text evidence="6">Lacks conserved residue(s) required for the propagation of feature annotation.</text>
</comment>
<feature type="binding site" evidence="6 7">
    <location>
        <position position="48"/>
    </location>
    <ligand>
        <name>Zn(2+)</name>
        <dbReference type="ChEBI" id="CHEBI:29105"/>
    </ligand>
</feature>
<dbReference type="GO" id="GO:0051603">
    <property type="term" value="P:proteolysis involved in protein catabolic process"/>
    <property type="evidence" value="ECO:0007669"/>
    <property type="project" value="TreeGrafter"/>
</dbReference>
<evidence type="ECO:0000259" key="8">
    <source>
        <dbReference type="PROSITE" id="PS51902"/>
    </source>
</evidence>
<accession>A0AAJ5ZCM7</accession>
<dbReference type="SUPFAM" id="SSF52540">
    <property type="entry name" value="P-loop containing nucleoside triphosphate hydrolases"/>
    <property type="match status" value="1"/>
</dbReference>
<comment type="function">
    <text evidence="6">ATP-dependent specificity component of the Clp protease. It directs the protease to specific substrates. Can perform chaperone functions in the absence of ClpP.</text>
</comment>
<dbReference type="SMART" id="SM00994">
    <property type="entry name" value="zf-C4_ClpX"/>
    <property type="match status" value="1"/>
</dbReference>
<name>A0AAJ5ZCM7_9CHLR</name>
<dbReference type="Gene3D" id="6.20.220.10">
    <property type="entry name" value="ClpX chaperone, C4-type zinc finger domain"/>
    <property type="match status" value="1"/>
</dbReference>